<name>A0A5E7FTX4_PSEFL</name>
<feature type="compositionally biased region" description="Low complexity" evidence="1">
    <location>
        <begin position="75"/>
        <end position="84"/>
    </location>
</feature>
<feature type="region of interest" description="Disordered" evidence="1">
    <location>
        <begin position="66"/>
        <end position="86"/>
    </location>
</feature>
<accession>A0A5E7FTX4</accession>
<gene>
    <name evidence="2" type="ORF">PS712_06033</name>
</gene>
<evidence type="ECO:0000313" key="2">
    <source>
        <dbReference type="EMBL" id="VVO42655.1"/>
    </source>
</evidence>
<dbReference type="AlphaFoldDB" id="A0A5E7FTX4"/>
<sequence>MFDLWLVEQAFDQVAAVGNVRADHRGLQVAKVHPQDALGHAHGALVALVVFDQLAQVDRRGELHAGLASQDDDAQQATQTAGDGPAISEEEFPRAIFAVRRLAPEHADRNDLRIFGGVLAQGADQAGQCRRSAAFVLAAEPVRVGGQVEERSGFQQITHGHRQYRARQAGLAALGVDHGEVGQRGVLQDVEHRTTAVEVEGERRLVDRLGANPEVQQSAQGAKHKTAERGAGHTASA</sequence>
<evidence type="ECO:0000256" key="1">
    <source>
        <dbReference type="SAM" id="MobiDB-lite"/>
    </source>
</evidence>
<feature type="region of interest" description="Disordered" evidence="1">
    <location>
        <begin position="208"/>
        <end position="237"/>
    </location>
</feature>
<dbReference type="EMBL" id="CABVIB010000081">
    <property type="protein sequence ID" value="VVO42655.1"/>
    <property type="molecule type" value="Genomic_DNA"/>
</dbReference>
<protein>
    <submittedName>
        <fullName evidence="2">Uncharacterized protein</fullName>
    </submittedName>
</protein>
<evidence type="ECO:0000313" key="3">
    <source>
        <dbReference type="Proteomes" id="UP000326018"/>
    </source>
</evidence>
<organism evidence="2 3">
    <name type="scientific">Pseudomonas fluorescens</name>
    <dbReference type="NCBI Taxonomy" id="294"/>
    <lineage>
        <taxon>Bacteria</taxon>
        <taxon>Pseudomonadati</taxon>
        <taxon>Pseudomonadota</taxon>
        <taxon>Gammaproteobacteria</taxon>
        <taxon>Pseudomonadales</taxon>
        <taxon>Pseudomonadaceae</taxon>
        <taxon>Pseudomonas</taxon>
    </lineage>
</organism>
<proteinExistence type="predicted"/>
<reference evidence="2 3" key="1">
    <citation type="submission" date="2019-09" db="EMBL/GenBank/DDBJ databases">
        <authorList>
            <person name="Chandra G."/>
            <person name="Truman W A."/>
        </authorList>
    </citation>
    <scope>NUCLEOTIDE SEQUENCE [LARGE SCALE GENOMIC DNA]</scope>
    <source>
        <strain evidence="2">PS712</strain>
    </source>
</reference>
<dbReference type="Proteomes" id="UP000326018">
    <property type="component" value="Unassembled WGS sequence"/>
</dbReference>